<gene>
    <name evidence="7 8" type="primary">flhA</name>
    <name evidence="8" type="ORF">ED208_07325</name>
</gene>
<feature type="transmembrane region" description="Helical" evidence="7">
    <location>
        <begin position="48"/>
        <end position="68"/>
    </location>
</feature>
<evidence type="ECO:0000256" key="6">
    <source>
        <dbReference type="ARBA" id="ARBA00023136"/>
    </source>
</evidence>
<evidence type="ECO:0000256" key="5">
    <source>
        <dbReference type="ARBA" id="ARBA00022989"/>
    </source>
</evidence>
<feature type="transmembrane region" description="Helical" evidence="7">
    <location>
        <begin position="253"/>
        <end position="270"/>
    </location>
</feature>
<evidence type="ECO:0000256" key="4">
    <source>
        <dbReference type="ARBA" id="ARBA00022692"/>
    </source>
</evidence>
<dbReference type="Gene3D" id="1.10.8.540">
    <property type="entry name" value="FHIPEP family, domain 3"/>
    <property type="match status" value="1"/>
</dbReference>
<feature type="transmembrane region" description="Helical" evidence="7">
    <location>
        <begin position="291"/>
        <end position="307"/>
    </location>
</feature>
<dbReference type="Gene3D" id="3.40.50.12790">
    <property type="entry name" value="FHIPEP family, domain 4"/>
    <property type="match status" value="1"/>
</dbReference>
<keyword evidence="5 7" id="KW-1133">Transmembrane helix</keyword>
<dbReference type="GO" id="GO:0009306">
    <property type="term" value="P:protein secretion"/>
    <property type="evidence" value="ECO:0007669"/>
    <property type="project" value="InterPro"/>
</dbReference>
<dbReference type="InterPro" id="IPR042196">
    <property type="entry name" value="FHIPEP_4"/>
</dbReference>
<accession>A0A3N0VDS0</accession>
<evidence type="ECO:0000256" key="1">
    <source>
        <dbReference type="ARBA" id="ARBA00004651"/>
    </source>
</evidence>
<dbReference type="FunCoup" id="A0A3N0VDS0">
    <property type="interactions" value="80"/>
</dbReference>
<comment type="function">
    <text evidence="7">Required for formation of the rod structure of the flagellar apparatus. Together with FliI and FliH, may constitute the export apparatus of flagellin.</text>
</comment>
<dbReference type="InterPro" id="IPR001712">
    <property type="entry name" value="T3SS_FHIPEP"/>
</dbReference>
<evidence type="ECO:0000313" key="9">
    <source>
        <dbReference type="Proteomes" id="UP000282106"/>
    </source>
</evidence>
<keyword evidence="6 7" id="KW-0472">Membrane</keyword>
<dbReference type="EMBL" id="RJVO01000003">
    <property type="protein sequence ID" value="ROH90794.1"/>
    <property type="molecule type" value="Genomic_DNA"/>
</dbReference>
<keyword evidence="4 7" id="KW-0812">Transmembrane</keyword>
<dbReference type="PIRSF" id="PIRSF005419">
    <property type="entry name" value="FlhA"/>
    <property type="match status" value="1"/>
</dbReference>
<dbReference type="InterPro" id="IPR006301">
    <property type="entry name" value="FlhA"/>
</dbReference>
<reference evidence="8 9" key="1">
    <citation type="submission" date="2018-10" db="EMBL/GenBank/DDBJ databases">
        <authorList>
            <person name="Chen W.-M."/>
        </authorList>
    </citation>
    <scope>NUCLEOTIDE SEQUENCE [LARGE SCALE GENOMIC DNA]</scope>
    <source>
        <strain evidence="8 9">THS-13</strain>
    </source>
</reference>
<dbReference type="GO" id="GO:0044780">
    <property type="term" value="P:bacterial-type flagellum assembly"/>
    <property type="evidence" value="ECO:0007669"/>
    <property type="project" value="InterPro"/>
</dbReference>
<dbReference type="Proteomes" id="UP000282106">
    <property type="component" value="Unassembled WGS sequence"/>
</dbReference>
<evidence type="ECO:0000256" key="2">
    <source>
        <dbReference type="ARBA" id="ARBA00008835"/>
    </source>
</evidence>
<keyword evidence="8" id="KW-0969">Cilium</keyword>
<dbReference type="AlphaFoldDB" id="A0A3N0VDS0"/>
<dbReference type="PRINTS" id="PR00949">
    <property type="entry name" value="TYPE3IMAPROT"/>
</dbReference>
<keyword evidence="8" id="KW-0966">Cell projection</keyword>
<dbReference type="InterPro" id="IPR042194">
    <property type="entry name" value="FHIPEP_1"/>
</dbReference>
<keyword evidence="7" id="KW-0653">Protein transport</keyword>
<dbReference type="NCBIfam" id="TIGR01398">
    <property type="entry name" value="FlhA"/>
    <property type="match status" value="1"/>
</dbReference>
<keyword evidence="7" id="KW-1005">Bacterial flagellum biogenesis</keyword>
<dbReference type="Gene3D" id="3.40.30.60">
    <property type="entry name" value="FHIPEP family, domain 1"/>
    <property type="match status" value="1"/>
</dbReference>
<dbReference type="InParanoid" id="A0A3N0VDS0"/>
<keyword evidence="7" id="KW-0813">Transport</keyword>
<protein>
    <recommendedName>
        <fullName evidence="7">Flagellar biosynthesis protein FlhA</fullName>
    </recommendedName>
</protein>
<comment type="subcellular location">
    <subcellularLocation>
        <location evidence="1 7">Cell membrane</location>
        <topology evidence="1 7">Multi-pass membrane protein</topology>
    </subcellularLocation>
</comment>
<keyword evidence="8" id="KW-0282">Flagellum</keyword>
<dbReference type="GO" id="GO:0005886">
    <property type="term" value="C:plasma membrane"/>
    <property type="evidence" value="ECO:0007669"/>
    <property type="project" value="UniProtKB-SubCell"/>
</dbReference>
<feature type="transmembrane region" description="Helical" evidence="7">
    <location>
        <begin position="211"/>
        <end position="233"/>
    </location>
</feature>
<comment type="caution">
    <text evidence="8">The sequence shown here is derived from an EMBL/GenBank/DDBJ whole genome shotgun (WGS) entry which is preliminary data.</text>
</comment>
<keyword evidence="7" id="KW-1006">Bacterial flagellum protein export</keyword>
<dbReference type="PANTHER" id="PTHR30161:SF1">
    <property type="entry name" value="FLAGELLAR BIOSYNTHESIS PROTEIN FLHA-RELATED"/>
    <property type="match status" value="1"/>
</dbReference>
<name>A0A3N0VDS0_9GAMM</name>
<dbReference type="InterPro" id="IPR042193">
    <property type="entry name" value="FHIPEP_3"/>
</dbReference>
<comment type="similarity">
    <text evidence="2 7">Belongs to the FHIPEP (flagella/HR/invasion proteins export pore) family.</text>
</comment>
<organism evidence="8 9">
    <name type="scientific">Stagnimonas aquatica</name>
    <dbReference type="NCBI Taxonomy" id="2689987"/>
    <lineage>
        <taxon>Bacteria</taxon>
        <taxon>Pseudomonadati</taxon>
        <taxon>Pseudomonadota</taxon>
        <taxon>Gammaproteobacteria</taxon>
        <taxon>Nevskiales</taxon>
        <taxon>Nevskiaceae</taxon>
        <taxon>Stagnimonas</taxon>
    </lineage>
</organism>
<feature type="transmembrane region" description="Helical" evidence="7">
    <location>
        <begin position="119"/>
        <end position="142"/>
    </location>
</feature>
<evidence type="ECO:0000256" key="7">
    <source>
        <dbReference type="RuleBase" id="RU364093"/>
    </source>
</evidence>
<evidence type="ECO:0000313" key="8">
    <source>
        <dbReference type="EMBL" id="ROH90794.1"/>
    </source>
</evidence>
<feature type="transmembrane region" description="Helical" evidence="7">
    <location>
        <begin position="80"/>
        <end position="99"/>
    </location>
</feature>
<dbReference type="Pfam" id="PF00771">
    <property type="entry name" value="FHIPEP"/>
    <property type="match status" value="1"/>
</dbReference>
<dbReference type="PANTHER" id="PTHR30161">
    <property type="entry name" value="FLAGELLAR EXPORT PROTEIN, MEMBRANE FLHA SUBUNIT-RELATED"/>
    <property type="match status" value="1"/>
</dbReference>
<keyword evidence="9" id="KW-1185">Reference proteome</keyword>
<proteinExistence type="inferred from homology"/>
<evidence type="ECO:0000256" key="3">
    <source>
        <dbReference type="ARBA" id="ARBA00022475"/>
    </source>
</evidence>
<dbReference type="RefSeq" id="WP_123211248.1">
    <property type="nucleotide sequence ID" value="NZ_RJVO01000003.1"/>
</dbReference>
<sequence length="696" mass="73976">MPYAKNPLLSRAATGLKAIPRDGLAAPLFLLAILAMMVVPLATPVLDLLFTFNIALSLVILLAVIYVLRPLEFSAFPTVLLLATLLRLALNVASSRVVLMHGHEGAHAAGRVIEAFGHFVIGGNYAVGFIVFMILTIINFMVVTKGAERVSEVSARFVLDAMPGRQMAIDADLNAGLLTREDARARREEIREEADFYGSMDGASKFIRGDAIAGILILFINILGGLLIGVAQHGLPFGEALKNYTLLTIGDGLVAQVPSLLTSVAVAMLVTRMSRSSDMAQQVASQVFRQPRVLAVAAAVLALIGVIPGMPNLVFLILAGACAAGAWLIAKARAQPAAQAAPSAPAPPAELSWDDVRPEDPLGLEVGYRLIPLVDTQQGGELMARIKGVRKKLTQELGFLIQPVHIRDNLELLPNAYRLLLSGVPVGRGQVYPDREMALNPGRVYGELDGIRAHDPAFGMEAVWIEPGARAHAQTLGYTVVDAGTVIATHLSQVVREHAPELLGFDEAQQLLGALAKAAPKLVEDLVPKTLSLGAFTKVLQTLLAEQVPLRNLKAIAEVLADAGARSQDPVTLASAVRVALGRQIVQEIQDSSGAAANTELPVLTLAPALERVLQDSLSQGAAVLEPGLAERMHTSLANAVSKQQNAGEPAVLLVPGPLRPMLARFTRQTVPGLRVLAFNEVPETQKLRLVSAVSP</sequence>
<feature type="transmembrane region" description="Helical" evidence="7">
    <location>
        <begin position="24"/>
        <end position="42"/>
    </location>
</feature>
<keyword evidence="3 7" id="KW-1003">Cell membrane</keyword>